<protein>
    <submittedName>
        <fullName evidence="2">Uncharacterized protein</fullName>
    </submittedName>
</protein>
<sequence length="340" mass="35586">MPHPVPIIIGTAIAAVGSAYAFKKFVYDPHVAPFIDALIAAHRSSNNRYERVPVPVAQVSHPAGPPAYSHARSTAVDVDGSPTLRRRRPAEVYELDEGAVLAAERVAAYPVDIPVTYAVRQPRSRGATPLSASVATITPGTELINMDYSAPVSHIAPPPAAAVTLVHPVPIRSPLVPRYPESPEPALPPPYGSRPSSRATVVVSPFASSAASPAMTPSYLSSSGRSSPVISVVGDDAEIVSLSGVSTSSFVDAEAYTPRSALSPSTPLSRTISPLPLESTVELVVPDVTAMGRTFLAERAESRVSGPRSVSSWGDDEHWRAGASDSEWDALSDVGSSAAM</sequence>
<evidence type="ECO:0000313" key="2">
    <source>
        <dbReference type="EMBL" id="WOO83754.1"/>
    </source>
</evidence>
<dbReference type="Proteomes" id="UP000827549">
    <property type="component" value="Chromosome 5"/>
</dbReference>
<dbReference type="EMBL" id="CP086718">
    <property type="protein sequence ID" value="WOO83754.1"/>
    <property type="molecule type" value="Genomic_DNA"/>
</dbReference>
<keyword evidence="3" id="KW-1185">Reference proteome</keyword>
<dbReference type="GeneID" id="87810450"/>
<accession>A0AAF0YH25</accession>
<proteinExistence type="predicted"/>
<name>A0AAF0YH25_9TREE</name>
<dbReference type="AlphaFoldDB" id="A0AAF0YH25"/>
<reference evidence="2" key="1">
    <citation type="submission" date="2023-10" db="EMBL/GenBank/DDBJ databases">
        <authorList>
            <person name="Noh H."/>
        </authorList>
    </citation>
    <scope>NUCLEOTIDE SEQUENCE</scope>
    <source>
        <strain evidence="2">DUCC4014</strain>
    </source>
</reference>
<feature type="region of interest" description="Disordered" evidence="1">
    <location>
        <begin position="306"/>
        <end position="340"/>
    </location>
</feature>
<evidence type="ECO:0000313" key="3">
    <source>
        <dbReference type="Proteomes" id="UP000827549"/>
    </source>
</evidence>
<organism evidence="2 3">
    <name type="scientific">Vanrija pseudolonga</name>
    <dbReference type="NCBI Taxonomy" id="143232"/>
    <lineage>
        <taxon>Eukaryota</taxon>
        <taxon>Fungi</taxon>
        <taxon>Dikarya</taxon>
        <taxon>Basidiomycota</taxon>
        <taxon>Agaricomycotina</taxon>
        <taxon>Tremellomycetes</taxon>
        <taxon>Trichosporonales</taxon>
        <taxon>Trichosporonaceae</taxon>
        <taxon>Vanrija</taxon>
    </lineage>
</organism>
<gene>
    <name evidence="2" type="ORF">LOC62_05G007277</name>
</gene>
<evidence type="ECO:0000256" key="1">
    <source>
        <dbReference type="SAM" id="MobiDB-lite"/>
    </source>
</evidence>
<dbReference type="RefSeq" id="XP_062629780.1">
    <property type="nucleotide sequence ID" value="XM_062773796.1"/>
</dbReference>